<dbReference type="OrthoDB" id="8882910at2"/>
<dbReference type="Proteomes" id="UP000191135">
    <property type="component" value="Chromosome"/>
</dbReference>
<dbReference type="SUPFAM" id="SSF51182">
    <property type="entry name" value="RmlC-like cupins"/>
    <property type="match status" value="1"/>
</dbReference>
<accession>A0A1U9Z1A7</accession>
<organism evidence="2 3">
    <name type="scientific">Martelella mediterranea DSM 17316</name>
    <dbReference type="NCBI Taxonomy" id="1122214"/>
    <lineage>
        <taxon>Bacteria</taxon>
        <taxon>Pseudomonadati</taxon>
        <taxon>Pseudomonadota</taxon>
        <taxon>Alphaproteobacteria</taxon>
        <taxon>Hyphomicrobiales</taxon>
        <taxon>Aurantimonadaceae</taxon>
        <taxon>Martelella</taxon>
    </lineage>
</organism>
<dbReference type="EMBL" id="CP020330">
    <property type="protein sequence ID" value="AQZ51473.1"/>
    <property type="molecule type" value="Genomic_DNA"/>
</dbReference>
<gene>
    <name evidence="2" type="ORF">Mame_02135</name>
</gene>
<evidence type="ECO:0000313" key="2">
    <source>
        <dbReference type="EMBL" id="AQZ51473.1"/>
    </source>
</evidence>
<protein>
    <submittedName>
        <fullName evidence="2">Uncharacterized protein</fullName>
    </submittedName>
</protein>
<keyword evidence="3" id="KW-1185">Reference proteome</keyword>
<dbReference type="RefSeq" id="WP_018062658.1">
    <property type="nucleotide sequence ID" value="NZ_AQWH01000001.1"/>
</dbReference>
<evidence type="ECO:0000256" key="1">
    <source>
        <dbReference type="SAM" id="MobiDB-lite"/>
    </source>
</evidence>
<dbReference type="InterPro" id="IPR011051">
    <property type="entry name" value="RmlC_Cupin_sf"/>
</dbReference>
<dbReference type="InterPro" id="IPR014710">
    <property type="entry name" value="RmlC-like_jellyroll"/>
</dbReference>
<sequence>MYVASDPRSKLAKAASEEKPDAAPVAAAGYFMFDDSQPCDQNGDVRTWYAEAQNFVATYADQPAGSRIVRDRQEDEYVVILPERETRAVVSWNGSETPVDGYSVVVVPGGPSVISFEAGGPAICFFTRKAADIVARCEALLPAHEPDRNVPPLEPWPDPVGGFKVRAYSLDVPQEEGRFGRIFRSTNFMINFVYPRQGPRDRTQLSPHKHDDFQQCSLCLAGTYVHHLRWPWETDANLWRDDDHVTIGAPSIAIIPAGALHTSEAVGGGTNQLVDVFCPPRRDFSRQTGWVLNADDYPAPANET</sequence>
<feature type="region of interest" description="Disordered" evidence="1">
    <location>
        <begin position="1"/>
        <end position="21"/>
    </location>
</feature>
<dbReference type="STRING" id="1122214.Mame_02135"/>
<proteinExistence type="predicted"/>
<dbReference type="Gene3D" id="2.60.120.10">
    <property type="entry name" value="Jelly Rolls"/>
    <property type="match status" value="1"/>
</dbReference>
<reference evidence="2 3" key="1">
    <citation type="submission" date="2017-03" db="EMBL/GenBank/DDBJ databases">
        <title>Foreign affairs: Plasmid Transfer between Roseobacters and Rhizobia.</title>
        <authorList>
            <person name="Bartling P."/>
            <person name="Bunk B."/>
            <person name="Overmann J."/>
            <person name="Brinkmann H."/>
            <person name="Petersen J."/>
        </authorList>
    </citation>
    <scope>NUCLEOTIDE SEQUENCE [LARGE SCALE GENOMIC DNA]</scope>
    <source>
        <strain evidence="2 3">MACL11</strain>
    </source>
</reference>
<name>A0A1U9Z1A7_9HYPH</name>
<dbReference type="AlphaFoldDB" id="A0A1U9Z1A7"/>
<dbReference type="eggNOG" id="COG0662">
    <property type="taxonomic scope" value="Bacteria"/>
</dbReference>
<dbReference type="KEGG" id="mmed:Mame_02135"/>
<evidence type="ECO:0000313" key="3">
    <source>
        <dbReference type="Proteomes" id="UP000191135"/>
    </source>
</evidence>